<evidence type="ECO:0000313" key="2">
    <source>
        <dbReference type="EMBL" id="KYN06950.1"/>
    </source>
</evidence>
<feature type="non-terminal residue" evidence="2">
    <location>
        <position position="1"/>
    </location>
</feature>
<dbReference type="PANTHER" id="PTHR21301">
    <property type="entry name" value="REVERSE TRANSCRIPTASE"/>
    <property type="match status" value="1"/>
</dbReference>
<protein>
    <recommendedName>
        <fullName evidence="1">GIY-YIG domain-containing protein</fullName>
    </recommendedName>
</protein>
<dbReference type="PANTHER" id="PTHR21301:SF10">
    <property type="entry name" value="REVERSE TRANSCRIPTASE DOMAIN-CONTAINING PROTEIN"/>
    <property type="match status" value="1"/>
</dbReference>
<accession>A0A151INA5</accession>
<evidence type="ECO:0000313" key="3">
    <source>
        <dbReference type="Proteomes" id="UP000078542"/>
    </source>
</evidence>
<dbReference type="Pfam" id="PF26215">
    <property type="entry name" value="HTH_animal"/>
    <property type="match status" value="1"/>
</dbReference>
<dbReference type="EMBL" id="KQ976940">
    <property type="protein sequence ID" value="KYN06950.1"/>
    <property type="molecule type" value="Genomic_DNA"/>
</dbReference>
<dbReference type="InterPro" id="IPR035901">
    <property type="entry name" value="GIY-YIG_endonuc_sf"/>
</dbReference>
<dbReference type="InterPro" id="IPR058912">
    <property type="entry name" value="HTH_animal"/>
</dbReference>
<reference evidence="2 3" key="1">
    <citation type="submission" date="2016-03" db="EMBL/GenBank/DDBJ databases">
        <title>Cyphomyrmex costatus WGS genome.</title>
        <authorList>
            <person name="Nygaard S."/>
            <person name="Hu H."/>
            <person name="Boomsma J."/>
            <person name="Zhang G."/>
        </authorList>
    </citation>
    <scope>NUCLEOTIDE SEQUENCE [LARGE SCALE GENOMIC DNA]</scope>
    <source>
        <strain evidence="2">MS0001</strain>
        <tissue evidence="2">Whole body</tissue>
    </source>
</reference>
<dbReference type="Proteomes" id="UP000078542">
    <property type="component" value="Unassembled WGS sequence"/>
</dbReference>
<proteinExistence type="predicted"/>
<feature type="domain" description="GIY-YIG" evidence="1">
    <location>
        <begin position="184"/>
        <end position="266"/>
    </location>
</feature>
<name>A0A151INA5_9HYME</name>
<gene>
    <name evidence="2" type="ORF">ALC62_02072</name>
</gene>
<dbReference type="CDD" id="cd10442">
    <property type="entry name" value="GIY-YIG_PLEs"/>
    <property type="match status" value="1"/>
</dbReference>
<evidence type="ECO:0000259" key="1">
    <source>
        <dbReference type="PROSITE" id="PS50164"/>
    </source>
</evidence>
<organism evidence="2 3">
    <name type="scientific">Cyphomyrmex costatus</name>
    <dbReference type="NCBI Taxonomy" id="456900"/>
    <lineage>
        <taxon>Eukaryota</taxon>
        <taxon>Metazoa</taxon>
        <taxon>Ecdysozoa</taxon>
        <taxon>Arthropoda</taxon>
        <taxon>Hexapoda</taxon>
        <taxon>Insecta</taxon>
        <taxon>Pterygota</taxon>
        <taxon>Neoptera</taxon>
        <taxon>Endopterygota</taxon>
        <taxon>Hymenoptera</taxon>
        <taxon>Apocrita</taxon>
        <taxon>Aculeata</taxon>
        <taxon>Formicoidea</taxon>
        <taxon>Formicidae</taxon>
        <taxon>Myrmicinae</taxon>
        <taxon>Cyphomyrmex</taxon>
    </lineage>
</organism>
<dbReference type="AlphaFoldDB" id="A0A151INA5"/>
<dbReference type="InterPro" id="IPR000305">
    <property type="entry name" value="GIY-YIG_endonuc"/>
</dbReference>
<dbReference type="SUPFAM" id="SSF82771">
    <property type="entry name" value="GIY-YIG endonuclease"/>
    <property type="match status" value="1"/>
</dbReference>
<dbReference type="PROSITE" id="PS50164">
    <property type="entry name" value="GIY_YIG"/>
    <property type="match status" value="1"/>
</dbReference>
<sequence length="292" mass="34691">NFHSRLQFTLEIGDKKLDFLDTSISIIDNHFIFDWYRKPTFSGRFLNFFSNHPVSQKKGTIFSLVDRVFLLSDLSFHTKNLNFIINILLNNDYPLSFIFDTINQRLSYLNKNKSGNNHTSNQVTTNNDDVNKKTPTWLTVPFIPLHTEKFKRFHNNDIRVSFHSPNKMRKYIKVQKDVRPHTSRNNVVYKIQCNDCDASYVGQTSRQLKTRIAEHRNHIRYNTSTRSVITEHRLNYDHDFQWNNIKILDEEPFYRKRIISEMLHIKKQNNSLNLQTDTEGLHEAYVPIVNKV</sequence>
<dbReference type="Gene3D" id="3.40.1440.10">
    <property type="entry name" value="GIY-YIG endonuclease"/>
    <property type="match status" value="1"/>
</dbReference>
<keyword evidence="3" id="KW-1185">Reference proteome</keyword>